<name>A0ACC2WFB6_9TREE</name>
<protein>
    <submittedName>
        <fullName evidence="1">Uncharacterized protein</fullName>
    </submittedName>
</protein>
<dbReference type="Proteomes" id="UP001241377">
    <property type="component" value="Unassembled WGS sequence"/>
</dbReference>
<evidence type="ECO:0000313" key="1">
    <source>
        <dbReference type="EMBL" id="KAJ9110440.1"/>
    </source>
</evidence>
<evidence type="ECO:0000313" key="2">
    <source>
        <dbReference type="Proteomes" id="UP001241377"/>
    </source>
</evidence>
<accession>A0ACC2WFB6</accession>
<keyword evidence="2" id="KW-1185">Reference proteome</keyword>
<comment type="caution">
    <text evidence="1">The sequence shown here is derived from an EMBL/GenBank/DDBJ whole genome shotgun (WGS) entry which is preliminary data.</text>
</comment>
<organism evidence="1 2">
    <name type="scientific">Naganishia cerealis</name>
    <dbReference type="NCBI Taxonomy" id="610337"/>
    <lineage>
        <taxon>Eukaryota</taxon>
        <taxon>Fungi</taxon>
        <taxon>Dikarya</taxon>
        <taxon>Basidiomycota</taxon>
        <taxon>Agaricomycotina</taxon>
        <taxon>Tremellomycetes</taxon>
        <taxon>Filobasidiales</taxon>
        <taxon>Filobasidiaceae</taxon>
        <taxon>Naganishia</taxon>
    </lineage>
</organism>
<sequence>MATNAPDPLSSQALLKDLDEVSKEIPNIIQYLGSAMGTLKDLDPARKDVWARNLTGLSGQYYGRLDRIQMTLRKVVRVLHERGSSPYAIRPPLPTHPLPNAFEIAKSPYSEEETEQVNDPSRSTEEAGTKSRLVGSGVSEVDGVDGVTAGQGAEKDGLSVYARRLEVAILQELQQALQEMAGEETSAMQAALDNGDGLRKLGHDDHDKTPNVADERVDD</sequence>
<proteinExistence type="predicted"/>
<dbReference type="EMBL" id="JASBWR010000012">
    <property type="protein sequence ID" value="KAJ9110440.1"/>
    <property type="molecule type" value="Genomic_DNA"/>
</dbReference>
<reference evidence="1" key="1">
    <citation type="submission" date="2023-04" db="EMBL/GenBank/DDBJ databases">
        <title>Draft Genome sequencing of Naganishia species isolated from polar environments using Oxford Nanopore Technology.</title>
        <authorList>
            <person name="Leo P."/>
            <person name="Venkateswaran K."/>
        </authorList>
    </citation>
    <scope>NUCLEOTIDE SEQUENCE</scope>
    <source>
        <strain evidence="1">MNA-CCFEE 5261</strain>
    </source>
</reference>
<gene>
    <name evidence="1" type="ORF">QFC19_001566</name>
</gene>